<dbReference type="Proteomes" id="UP000807716">
    <property type="component" value="Unassembled WGS sequence"/>
</dbReference>
<dbReference type="PANTHER" id="PTHR46306">
    <property type="entry name" value="BTB/POZ DOMAIN-CONTAINING PROTEIN 9"/>
    <property type="match status" value="1"/>
</dbReference>
<dbReference type="PANTHER" id="PTHR46306:SF1">
    <property type="entry name" value="BTB_POZ DOMAIN-CONTAINING PROTEIN 9"/>
    <property type="match status" value="1"/>
</dbReference>
<dbReference type="CDD" id="cd18186">
    <property type="entry name" value="BTB_POZ_ZBTB_KLHL-like"/>
    <property type="match status" value="1"/>
</dbReference>
<accession>A0A9P6QHN5</accession>
<dbReference type="Gene3D" id="1.25.40.420">
    <property type="match status" value="1"/>
</dbReference>
<dbReference type="PROSITE" id="PS50097">
    <property type="entry name" value="BTB"/>
    <property type="match status" value="1"/>
</dbReference>
<organism evidence="2 3">
    <name type="scientific">Actinomortierella ambigua</name>
    <dbReference type="NCBI Taxonomy" id="1343610"/>
    <lineage>
        <taxon>Eukaryota</taxon>
        <taxon>Fungi</taxon>
        <taxon>Fungi incertae sedis</taxon>
        <taxon>Mucoromycota</taxon>
        <taxon>Mortierellomycotina</taxon>
        <taxon>Mortierellomycetes</taxon>
        <taxon>Mortierellales</taxon>
        <taxon>Mortierellaceae</taxon>
        <taxon>Actinomortierella</taxon>
    </lineage>
</organism>
<name>A0A9P6QHN5_9FUNG</name>
<feature type="domain" description="BTB" evidence="1">
    <location>
        <begin position="1"/>
        <end position="40"/>
    </location>
</feature>
<dbReference type="Gene3D" id="3.30.710.10">
    <property type="entry name" value="Potassium Channel Kv1.1, Chain A"/>
    <property type="match status" value="1"/>
</dbReference>
<dbReference type="Pfam" id="PF00651">
    <property type="entry name" value="BTB"/>
    <property type="match status" value="1"/>
</dbReference>
<dbReference type="SUPFAM" id="SSF54695">
    <property type="entry name" value="POZ domain"/>
    <property type="match status" value="1"/>
</dbReference>
<comment type="caution">
    <text evidence="2">The sequence shown here is derived from an EMBL/GenBank/DDBJ whole genome shotgun (WGS) entry which is preliminary data.</text>
</comment>
<dbReference type="Pfam" id="PF07534">
    <property type="entry name" value="TLD"/>
    <property type="match status" value="1"/>
</dbReference>
<evidence type="ECO:0000313" key="3">
    <source>
        <dbReference type="Proteomes" id="UP000807716"/>
    </source>
</evidence>
<dbReference type="GO" id="GO:0005737">
    <property type="term" value="C:cytoplasm"/>
    <property type="evidence" value="ECO:0007669"/>
    <property type="project" value="TreeGrafter"/>
</dbReference>
<dbReference type="InterPro" id="IPR011333">
    <property type="entry name" value="SKP1/BTB/POZ_sf"/>
</dbReference>
<evidence type="ECO:0000259" key="1">
    <source>
        <dbReference type="PROSITE" id="PS50097"/>
    </source>
</evidence>
<reference evidence="2" key="1">
    <citation type="journal article" date="2020" name="Fungal Divers.">
        <title>Resolving the Mortierellaceae phylogeny through synthesis of multi-gene phylogenetics and phylogenomics.</title>
        <authorList>
            <person name="Vandepol N."/>
            <person name="Liber J."/>
            <person name="Desiro A."/>
            <person name="Na H."/>
            <person name="Kennedy M."/>
            <person name="Barry K."/>
            <person name="Grigoriev I.V."/>
            <person name="Miller A.N."/>
            <person name="O'Donnell K."/>
            <person name="Stajich J.E."/>
            <person name="Bonito G."/>
        </authorList>
    </citation>
    <scope>NUCLEOTIDE SEQUENCE</scope>
    <source>
        <strain evidence="2">BC1065</strain>
    </source>
</reference>
<dbReference type="EMBL" id="JAAAJB010000100">
    <property type="protein sequence ID" value="KAG0266163.1"/>
    <property type="molecule type" value="Genomic_DNA"/>
</dbReference>
<dbReference type="InterPro" id="IPR052407">
    <property type="entry name" value="BTB_POZ_domain_cont_9"/>
</dbReference>
<dbReference type="InterPro" id="IPR011705">
    <property type="entry name" value="BACK"/>
</dbReference>
<evidence type="ECO:0000313" key="2">
    <source>
        <dbReference type="EMBL" id="KAG0266163.1"/>
    </source>
</evidence>
<gene>
    <name evidence="2" type="ORF">DFQ27_000115</name>
</gene>
<dbReference type="Pfam" id="PF07707">
    <property type="entry name" value="BACK"/>
    <property type="match status" value="1"/>
</dbReference>
<keyword evidence="3" id="KW-1185">Reference proteome</keyword>
<proteinExistence type="predicted"/>
<dbReference type="InterPro" id="IPR006571">
    <property type="entry name" value="TLDc_dom"/>
</dbReference>
<sequence length="340" mass="36765">MLHGRWKESSEGVIRKPNIEADIFDLILRFIYTGNIELPTDKILDLVHAAAELTMTDLLHSSEPKIAKCLSHANVFDVLMLSTLHGLAKLQDACRSYIAKHASALVTAEGILALDADQLGKVLAMDEFKVPEVDIWKVALHWACVQQDYDYTGHPFLSFPNAPGRFLVSITNDSGDSESLGEKNGTTATQSLHADKIVWGRPEDRAMIMPAAQHMKLKSTIACCQSRCSLPVLEKLFQASKNGFSASAFHAACDNKGATLTVAKTSNGHVLGGMNTPKDGSFAVLNSPHLGPVFGAGPDLRITINGKYSSAACSTYADLNLSSVVGSTFDVVDYEVFKIL</sequence>
<dbReference type="InterPro" id="IPR000210">
    <property type="entry name" value="BTB/POZ_dom"/>
</dbReference>
<dbReference type="OrthoDB" id="2324840at2759"/>
<dbReference type="SMART" id="SM00875">
    <property type="entry name" value="BACK"/>
    <property type="match status" value="1"/>
</dbReference>
<dbReference type="AlphaFoldDB" id="A0A9P6QHN5"/>
<protein>
    <recommendedName>
        <fullName evidence="1">BTB domain-containing protein</fullName>
    </recommendedName>
</protein>